<dbReference type="EMBL" id="JAPFFM010000005">
    <property type="protein sequence ID" value="KAJ6761395.1"/>
    <property type="molecule type" value="Genomic_DNA"/>
</dbReference>
<keyword evidence="2" id="KW-1185">Reference proteome</keyword>
<evidence type="ECO:0000313" key="2">
    <source>
        <dbReference type="Proteomes" id="UP001151752"/>
    </source>
</evidence>
<reference evidence="1" key="1">
    <citation type="submission" date="2022-11" db="EMBL/GenBank/DDBJ databases">
        <authorList>
            <person name="Hyden B.L."/>
            <person name="Feng K."/>
            <person name="Yates T."/>
            <person name="Jawdy S."/>
            <person name="Smart L.B."/>
            <person name="Muchero W."/>
        </authorList>
    </citation>
    <scope>NUCLEOTIDE SEQUENCE</scope>
    <source>
        <tissue evidence="1">Shoot tip</tissue>
    </source>
</reference>
<evidence type="ECO:0000313" key="1">
    <source>
        <dbReference type="EMBL" id="KAJ6761395.1"/>
    </source>
</evidence>
<reference evidence="1" key="2">
    <citation type="journal article" date="2023" name="Int. J. Mol. Sci.">
        <title>De Novo Assembly and Annotation of 11 Diverse Shrub Willow (Salix) Genomes Reveals Novel Gene Organization in Sex-Linked Regions.</title>
        <authorList>
            <person name="Hyden B."/>
            <person name="Feng K."/>
            <person name="Yates T.B."/>
            <person name="Jawdy S."/>
            <person name="Cereghino C."/>
            <person name="Smart L.B."/>
            <person name="Muchero W."/>
        </authorList>
    </citation>
    <scope>NUCLEOTIDE SEQUENCE</scope>
    <source>
        <tissue evidence="1">Shoot tip</tissue>
    </source>
</reference>
<sequence length="85" mass="9460">MKGTYLLPCWAQAYVSVTRTEAVSKRSTSNGVSCLASSSVLPSALRLRCEERNEFIASLHERKTEFFMALVEKKLLPLRPGVANN</sequence>
<protein>
    <submittedName>
        <fullName evidence="1">Uncharacterized protein</fullName>
    </submittedName>
</protein>
<dbReference type="Proteomes" id="UP001151752">
    <property type="component" value="Chromosome 19"/>
</dbReference>
<dbReference type="AlphaFoldDB" id="A0A9Q0W995"/>
<gene>
    <name evidence="1" type="ORF">OIU74_024104</name>
</gene>
<comment type="caution">
    <text evidence="1">The sequence shown here is derived from an EMBL/GenBank/DDBJ whole genome shotgun (WGS) entry which is preliminary data.</text>
</comment>
<dbReference type="InterPro" id="IPR023198">
    <property type="entry name" value="PGP-like_dom2"/>
</dbReference>
<proteinExistence type="predicted"/>
<dbReference type="Gene3D" id="1.10.150.240">
    <property type="entry name" value="Putative phosphatase, domain 2"/>
    <property type="match status" value="1"/>
</dbReference>
<accession>A0A9Q0W995</accession>
<organism evidence="1 2">
    <name type="scientific">Salix koriyanagi</name>
    <dbReference type="NCBI Taxonomy" id="2511006"/>
    <lineage>
        <taxon>Eukaryota</taxon>
        <taxon>Viridiplantae</taxon>
        <taxon>Streptophyta</taxon>
        <taxon>Embryophyta</taxon>
        <taxon>Tracheophyta</taxon>
        <taxon>Spermatophyta</taxon>
        <taxon>Magnoliopsida</taxon>
        <taxon>eudicotyledons</taxon>
        <taxon>Gunneridae</taxon>
        <taxon>Pentapetalae</taxon>
        <taxon>rosids</taxon>
        <taxon>fabids</taxon>
        <taxon>Malpighiales</taxon>
        <taxon>Salicaceae</taxon>
        <taxon>Saliceae</taxon>
        <taxon>Salix</taxon>
    </lineage>
</organism>
<name>A0A9Q0W995_9ROSI</name>